<feature type="coiled-coil region" evidence="1">
    <location>
        <begin position="54"/>
        <end position="84"/>
    </location>
</feature>
<keyword evidence="5" id="KW-1185">Reference proteome</keyword>
<dbReference type="Proteomes" id="UP000199397">
    <property type="component" value="Unassembled WGS sequence"/>
</dbReference>
<accession>A0A1H4E8D9</accession>
<feature type="transmembrane region" description="Helical" evidence="3">
    <location>
        <begin position="21"/>
        <end position="43"/>
    </location>
</feature>
<dbReference type="AlphaFoldDB" id="A0A1H4E8D9"/>
<keyword evidence="1" id="KW-0175">Coiled coil</keyword>
<keyword evidence="3" id="KW-1133">Transmembrane helix</keyword>
<gene>
    <name evidence="4" type="ORF">SAMN05660964_02509</name>
</gene>
<dbReference type="OrthoDB" id="5296173at2"/>
<evidence type="ECO:0000313" key="4">
    <source>
        <dbReference type="EMBL" id="SEA81321.1"/>
    </source>
</evidence>
<dbReference type="Pfam" id="PF05137">
    <property type="entry name" value="PilN"/>
    <property type="match status" value="1"/>
</dbReference>
<evidence type="ECO:0000256" key="1">
    <source>
        <dbReference type="SAM" id="Coils"/>
    </source>
</evidence>
<proteinExistence type="predicted"/>
<feature type="compositionally biased region" description="Polar residues" evidence="2">
    <location>
        <begin position="186"/>
        <end position="203"/>
    </location>
</feature>
<evidence type="ECO:0000313" key="5">
    <source>
        <dbReference type="Proteomes" id="UP000199397"/>
    </source>
</evidence>
<reference evidence="4 5" key="1">
    <citation type="submission" date="2016-10" db="EMBL/GenBank/DDBJ databases">
        <authorList>
            <person name="de Groot N.N."/>
        </authorList>
    </citation>
    <scope>NUCLEOTIDE SEQUENCE [LARGE SCALE GENOMIC DNA]</scope>
    <source>
        <strain evidence="4 5">DSM 21228</strain>
    </source>
</reference>
<dbReference type="PANTHER" id="PTHR40278">
    <property type="entry name" value="DNA UTILIZATION PROTEIN HOFN"/>
    <property type="match status" value="1"/>
</dbReference>
<keyword evidence="3" id="KW-0812">Transmembrane</keyword>
<dbReference type="InterPro" id="IPR052534">
    <property type="entry name" value="Extracell_DNA_Util/SecSys_Comp"/>
</dbReference>
<dbReference type="EMBL" id="FNQP01000014">
    <property type="protein sequence ID" value="SEA81321.1"/>
    <property type="molecule type" value="Genomic_DNA"/>
</dbReference>
<feature type="region of interest" description="Disordered" evidence="2">
    <location>
        <begin position="186"/>
        <end position="216"/>
    </location>
</feature>
<protein>
    <submittedName>
        <fullName evidence="4">Type IV pilus assembly protein PilN</fullName>
    </submittedName>
</protein>
<evidence type="ECO:0000256" key="2">
    <source>
        <dbReference type="SAM" id="MobiDB-lite"/>
    </source>
</evidence>
<dbReference type="GO" id="GO:0043683">
    <property type="term" value="P:type IV pilus assembly"/>
    <property type="evidence" value="ECO:0007669"/>
    <property type="project" value="TreeGrafter"/>
</dbReference>
<keyword evidence="3" id="KW-0472">Membrane</keyword>
<name>A0A1H4E8D9_9GAMM</name>
<dbReference type="InterPro" id="IPR007813">
    <property type="entry name" value="PilN"/>
</dbReference>
<dbReference type="GO" id="GO:0043107">
    <property type="term" value="P:type IV pilus-dependent motility"/>
    <property type="evidence" value="ECO:0007669"/>
    <property type="project" value="TreeGrafter"/>
</dbReference>
<dbReference type="PANTHER" id="PTHR40278:SF2">
    <property type="entry name" value="TYPE IV PILUS INNER MEMBRANE COMPONENT PILN"/>
    <property type="match status" value="1"/>
</dbReference>
<dbReference type="STRING" id="525918.SAMN05660964_02509"/>
<dbReference type="RefSeq" id="WP_093069122.1">
    <property type="nucleotide sequence ID" value="NZ_FNQP01000014.1"/>
</dbReference>
<evidence type="ECO:0000256" key="3">
    <source>
        <dbReference type="SAM" id="Phobius"/>
    </source>
</evidence>
<organism evidence="4 5">
    <name type="scientific">Thiothrix caldifontis</name>
    <dbReference type="NCBI Taxonomy" id="525918"/>
    <lineage>
        <taxon>Bacteria</taxon>
        <taxon>Pseudomonadati</taxon>
        <taxon>Pseudomonadota</taxon>
        <taxon>Gammaproteobacteria</taxon>
        <taxon>Thiotrichales</taxon>
        <taxon>Thiotrichaceae</taxon>
        <taxon>Thiothrix</taxon>
    </lineage>
</organism>
<sequence length="216" mass="24360">MAGLNLLPWREKAREEKKKQFFTLVGGSAALAAGIVFGAHQYMQYAIGYQEQRNQFLSTEIAELDKQIKEIEALDATRQALLDRMQVIEDLQSTRPAIVHLFDEMVNALPKGMYLLHLKQEATKVQLEGKAESYARVSSYMNRLDASPWLSSSNLNVISTQKDATDEEMVLRDFKLDVTQLLRQTQEDANADKTTLQKGSTPPNVKKPAKTQEDGK</sequence>